<comment type="caution">
    <text evidence="1">The sequence shown here is derived from an EMBL/GenBank/DDBJ whole genome shotgun (WGS) entry which is preliminary data.</text>
</comment>
<gene>
    <name evidence="1" type="ORF">FRX48_03618</name>
</gene>
<dbReference type="EMBL" id="VXIT01000005">
    <property type="protein sequence ID" value="KAA6412626.1"/>
    <property type="molecule type" value="Genomic_DNA"/>
</dbReference>
<proteinExistence type="predicted"/>
<evidence type="ECO:0000313" key="2">
    <source>
        <dbReference type="Proteomes" id="UP000324767"/>
    </source>
</evidence>
<organism evidence="1 2">
    <name type="scientific">Lasallia pustulata</name>
    <dbReference type="NCBI Taxonomy" id="136370"/>
    <lineage>
        <taxon>Eukaryota</taxon>
        <taxon>Fungi</taxon>
        <taxon>Dikarya</taxon>
        <taxon>Ascomycota</taxon>
        <taxon>Pezizomycotina</taxon>
        <taxon>Lecanoromycetes</taxon>
        <taxon>OSLEUM clade</taxon>
        <taxon>Umbilicariomycetidae</taxon>
        <taxon>Umbilicariales</taxon>
        <taxon>Umbilicariaceae</taxon>
        <taxon>Lasallia</taxon>
    </lineage>
</organism>
<name>A0A5M8PSS4_9LECA</name>
<evidence type="ECO:0000313" key="1">
    <source>
        <dbReference type="EMBL" id="KAA6412626.1"/>
    </source>
</evidence>
<sequence>MAHFAPLGLTAPDTNPVLATRTDYCANAPHTVAGTFLNARDMELKYLISDNHAPGKTPTEGLTARASGPQNVLWCGIGTRTYILVSIADMVSPEESMAGTLERILDGASAAVYDHIVAVGDGTILGGKFQWPPGELSMSQLLFLKVWNANNHQLTWGVLHSSIAAIASFMNTHGWGVGHFDIYDGGIRVGYGIFT</sequence>
<dbReference type="OrthoDB" id="5367786at2759"/>
<reference evidence="1 2" key="1">
    <citation type="submission" date="2019-09" db="EMBL/GenBank/DDBJ databases">
        <title>The hologenome of the rock-dwelling lichen Lasallia pustulata.</title>
        <authorList>
            <person name="Greshake Tzovaras B."/>
            <person name="Segers F."/>
            <person name="Bicker A."/>
            <person name="Dal Grande F."/>
            <person name="Otte J."/>
            <person name="Hankeln T."/>
            <person name="Schmitt I."/>
            <person name="Ebersberger I."/>
        </authorList>
    </citation>
    <scope>NUCLEOTIDE SEQUENCE [LARGE SCALE GENOMIC DNA]</scope>
    <source>
        <strain evidence="1">A1-1</strain>
    </source>
</reference>
<protein>
    <submittedName>
        <fullName evidence="1">Uncharacterized protein</fullName>
    </submittedName>
</protein>
<accession>A0A5M8PSS4</accession>
<dbReference type="AlphaFoldDB" id="A0A5M8PSS4"/>
<dbReference type="Proteomes" id="UP000324767">
    <property type="component" value="Unassembled WGS sequence"/>
</dbReference>